<sequence length="418" mass="46094">MVKPETVGMSAARLERLDQVMKHRYVDGGYLPGFITQVYRNGELAHTGIVGSMDLERGRPMQEDAIFRIYSMTKPVIGVALMIAVEEGLVGLDDDVHNHIPSFKELGVYQSAMPTLLPNQPQQFIIRRPERHMKVIDLATHTSGLTYGFLRRTAVDQAYRKENVNAFDTPGGLQGMIDQLSRLPLEFSPGTQWNYSVGMDVLGYIIQQAYGMPLGEVLRRKLFEPLGMKDTHFYIPSGEIGRFTSCYQPGAGGKGLKLQDDGQKSTYAEPPLLEAGGGGLVSTTHDYMRMCRMLANRGNLDGVQILSPKSIQLFSLNHLEGGRELADMAPPGMFSEAGYAGQGFSICTGVNIDVAKTRLPGTLGEFFWGGAASTAFWVDPKEELAVVFMTQVIGTDARLTLRRDLRTLTYSAMTESYA</sequence>
<dbReference type="InterPro" id="IPR050789">
    <property type="entry name" value="Diverse_Enzym_Activities"/>
</dbReference>
<organism evidence="2 3">
    <name type="scientific">Camelimonas fluminis</name>
    <dbReference type="NCBI Taxonomy" id="1576911"/>
    <lineage>
        <taxon>Bacteria</taxon>
        <taxon>Pseudomonadati</taxon>
        <taxon>Pseudomonadota</taxon>
        <taxon>Alphaproteobacteria</taxon>
        <taxon>Hyphomicrobiales</taxon>
        <taxon>Chelatococcaceae</taxon>
        <taxon>Camelimonas</taxon>
    </lineage>
</organism>
<gene>
    <name evidence="2" type="ORF">ACFONL_18480</name>
</gene>
<dbReference type="GO" id="GO:0016787">
    <property type="term" value="F:hydrolase activity"/>
    <property type="evidence" value="ECO:0007669"/>
    <property type="project" value="UniProtKB-KW"/>
</dbReference>
<keyword evidence="2" id="KW-0378">Hydrolase</keyword>
<dbReference type="Proteomes" id="UP001595704">
    <property type="component" value="Unassembled WGS sequence"/>
</dbReference>
<accession>A0ABV7UKV0</accession>
<feature type="domain" description="Beta-lactamase-related" evidence="1">
    <location>
        <begin position="27"/>
        <end position="400"/>
    </location>
</feature>
<dbReference type="InterPro" id="IPR001466">
    <property type="entry name" value="Beta-lactam-related"/>
</dbReference>
<dbReference type="SUPFAM" id="SSF56601">
    <property type="entry name" value="beta-lactamase/transpeptidase-like"/>
    <property type="match status" value="1"/>
</dbReference>
<reference evidence="3" key="1">
    <citation type="journal article" date="2019" name="Int. J. Syst. Evol. Microbiol.">
        <title>The Global Catalogue of Microorganisms (GCM) 10K type strain sequencing project: providing services to taxonomists for standard genome sequencing and annotation.</title>
        <authorList>
            <consortium name="The Broad Institute Genomics Platform"/>
            <consortium name="The Broad Institute Genome Sequencing Center for Infectious Disease"/>
            <person name="Wu L."/>
            <person name="Ma J."/>
        </authorList>
    </citation>
    <scope>NUCLEOTIDE SEQUENCE [LARGE SCALE GENOMIC DNA]</scope>
    <source>
        <strain evidence="3">KCTC 42282</strain>
    </source>
</reference>
<dbReference type="InterPro" id="IPR012338">
    <property type="entry name" value="Beta-lactam/transpept-like"/>
</dbReference>
<dbReference type="EMBL" id="JBHRYC010000091">
    <property type="protein sequence ID" value="MFC3639331.1"/>
    <property type="molecule type" value="Genomic_DNA"/>
</dbReference>
<name>A0ABV7UKV0_9HYPH</name>
<dbReference type="RefSeq" id="WP_191321024.1">
    <property type="nucleotide sequence ID" value="NZ_BNCG01000037.1"/>
</dbReference>
<comment type="caution">
    <text evidence="2">The sequence shown here is derived from an EMBL/GenBank/DDBJ whole genome shotgun (WGS) entry which is preliminary data.</text>
</comment>
<keyword evidence="3" id="KW-1185">Reference proteome</keyword>
<protein>
    <submittedName>
        <fullName evidence="2">Serine hydrolase domain-containing protein</fullName>
        <ecNumber evidence="2">3.-.-.-</ecNumber>
    </submittedName>
</protein>
<dbReference type="PANTHER" id="PTHR43283:SF3">
    <property type="entry name" value="BETA-LACTAMASE FAMILY PROTEIN (AFU_ORTHOLOGUE AFUA_5G07500)"/>
    <property type="match status" value="1"/>
</dbReference>
<evidence type="ECO:0000259" key="1">
    <source>
        <dbReference type="Pfam" id="PF00144"/>
    </source>
</evidence>
<dbReference type="Gene3D" id="3.40.710.10">
    <property type="entry name" value="DD-peptidase/beta-lactamase superfamily"/>
    <property type="match status" value="1"/>
</dbReference>
<evidence type="ECO:0000313" key="2">
    <source>
        <dbReference type="EMBL" id="MFC3639331.1"/>
    </source>
</evidence>
<proteinExistence type="predicted"/>
<dbReference type="Pfam" id="PF00144">
    <property type="entry name" value="Beta-lactamase"/>
    <property type="match status" value="1"/>
</dbReference>
<dbReference type="PANTHER" id="PTHR43283">
    <property type="entry name" value="BETA-LACTAMASE-RELATED"/>
    <property type="match status" value="1"/>
</dbReference>
<evidence type="ECO:0000313" key="3">
    <source>
        <dbReference type="Proteomes" id="UP001595704"/>
    </source>
</evidence>
<dbReference type="EC" id="3.-.-.-" evidence="2"/>